<evidence type="ECO:0000313" key="2">
    <source>
        <dbReference type="Proteomes" id="UP001152320"/>
    </source>
</evidence>
<proteinExistence type="predicted"/>
<dbReference type="EMBL" id="JAIZAY010000002">
    <property type="protein sequence ID" value="KAJ8046294.1"/>
    <property type="molecule type" value="Genomic_DNA"/>
</dbReference>
<protein>
    <submittedName>
        <fullName evidence="1">Uncharacterized protein</fullName>
    </submittedName>
</protein>
<dbReference type="OrthoDB" id="5871067at2759"/>
<accession>A0A9Q1CKU1</accession>
<keyword evidence="2" id="KW-1185">Reference proteome</keyword>
<comment type="caution">
    <text evidence="1">The sequence shown here is derived from an EMBL/GenBank/DDBJ whole genome shotgun (WGS) entry which is preliminary data.</text>
</comment>
<organism evidence="1 2">
    <name type="scientific">Holothuria leucospilota</name>
    <name type="common">Black long sea cucumber</name>
    <name type="synonym">Mertensiothuria leucospilota</name>
    <dbReference type="NCBI Taxonomy" id="206669"/>
    <lineage>
        <taxon>Eukaryota</taxon>
        <taxon>Metazoa</taxon>
        <taxon>Echinodermata</taxon>
        <taxon>Eleutherozoa</taxon>
        <taxon>Echinozoa</taxon>
        <taxon>Holothuroidea</taxon>
        <taxon>Aspidochirotacea</taxon>
        <taxon>Aspidochirotida</taxon>
        <taxon>Holothuriidae</taxon>
        <taxon>Holothuria</taxon>
    </lineage>
</organism>
<sequence length="91" mass="10528">MNSEKRKEFCEWYKAEKSKGLPFDFQKELVPYCISDVDILRRCWLMFRSLFMDITGKDIGQEGVGSKEFKEGGADEELLTRKVGIDPLNSV</sequence>
<gene>
    <name evidence="1" type="ORF">HOLleu_04917</name>
</gene>
<name>A0A9Q1CKU1_HOLLE</name>
<dbReference type="AlphaFoldDB" id="A0A9Q1CKU1"/>
<dbReference type="Proteomes" id="UP001152320">
    <property type="component" value="Chromosome 2"/>
</dbReference>
<evidence type="ECO:0000313" key="1">
    <source>
        <dbReference type="EMBL" id="KAJ8046294.1"/>
    </source>
</evidence>
<reference evidence="1" key="1">
    <citation type="submission" date="2021-10" db="EMBL/GenBank/DDBJ databases">
        <title>Tropical sea cucumber genome reveals ecological adaptation and Cuvierian tubules defense mechanism.</title>
        <authorList>
            <person name="Chen T."/>
        </authorList>
    </citation>
    <scope>NUCLEOTIDE SEQUENCE</scope>
    <source>
        <strain evidence="1">Nanhai2018</strain>
        <tissue evidence="1">Muscle</tissue>
    </source>
</reference>